<dbReference type="InterPro" id="IPR039022">
    <property type="entry name" value="KaiB-like"/>
</dbReference>
<name>A0A3M9MX04_9BACT</name>
<dbReference type="EMBL" id="RJJE01000009">
    <property type="protein sequence ID" value="RNI29685.1"/>
    <property type="molecule type" value="Genomic_DNA"/>
</dbReference>
<evidence type="ECO:0000313" key="3">
    <source>
        <dbReference type="Proteomes" id="UP000271010"/>
    </source>
</evidence>
<proteinExistence type="predicted"/>
<dbReference type="Gene3D" id="3.40.30.10">
    <property type="entry name" value="Glutaredoxin"/>
    <property type="match status" value="1"/>
</dbReference>
<dbReference type="PANTHER" id="PTHR41709">
    <property type="entry name" value="KAIB-LIKE PROTEIN 1"/>
    <property type="match status" value="1"/>
</dbReference>
<dbReference type="OrthoDB" id="5458519at2"/>
<gene>
    <name evidence="2" type="ORF">EFA69_09000</name>
</gene>
<evidence type="ECO:0000313" key="2">
    <source>
        <dbReference type="EMBL" id="RNI29685.1"/>
    </source>
</evidence>
<accession>A0A3M9MX04</accession>
<comment type="caution">
    <text evidence="2">The sequence shown here is derived from an EMBL/GenBank/DDBJ whole genome shotgun (WGS) entry which is preliminary data.</text>
</comment>
<protein>
    <submittedName>
        <fullName evidence="2">Circadian clock protein KaiB</fullName>
    </submittedName>
</protein>
<dbReference type="SMART" id="SM01248">
    <property type="entry name" value="KaiB"/>
    <property type="match status" value="1"/>
</dbReference>
<dbReference type="Proteomes" id="UP000271010">
    <property type="component" value="Unassembled WGS sequence"/>
</dbReference>
<dbReference type="Pfam" id="PF07689">
    <property type="entry name" value="KaiB"/>
    <property type="match status" value="1"/>
</dbReference>
<evidence type="ECO:0000259" key="1">
    <source>
        <dbReference type="SMART" id="SM01248"/>
    </source>
</evidence>
<dbReference type="CDD" id="cd02978">
    <property type="entry name" value="KaiB_like"/>
    <property type="match status" value="1"/>
</dbReference>
<sequence>MTNYWIQLFINRNSTTSVGAEENLNAILKKYFPGDYQLEIIDIQEHPDKAEEACILAIPTLIRKWPQPEVRLIGALTVQTRVLAGLGIANVDHLLKQKEN</sequence>
<dbReference type="GO" id="GO:0048511">
    <property type="term" value="P:rhythmic process"/>
    <property type="evidence" value="ECO:0007669"/>
    <property type="project" value="InterPro"/>
</dbReference>
<dbReference type="PANTHER" id="PTHR41709:SF2">
    <property type="entry name" value="CIRCADIAN CLOCK PROTEIN KAIB2"/>
    <property type="match status" value="1"/>
</dbReference>
<organism evidence="2 3">
    <name type="scientific">Rufibacter immobilis</name>
    <dbReference type="NCBI Taxonomy" id="1348778"/>
    <lineage>
        <taxon>Bacteria</taxon>
        <taxon>Pseudomonadati</taxon>
        <taxon>Bacteroidota</taxon>
        <taxon>Cytophagia</taxon>
        <taxon>Cytophagales</taxon>
        <taxon>Hymenobacteraceae</taxon>
        <taxon>Rufibacter</taxon>
    </lineage>
</organism>
<dbReference type="AlphaFoldDB" id="A0A3M9MX04"/>
<dbReference type="RefSeq" id="WP_123132769.1">
    <property type="nucleotide sequence ID" value="NZ_RJJE01000009.1"/>
</dbReference>
<dbReference type="InterPro" id="IPR036249">
    <property type="entry name" value="Thioredoxin-like_sf"/>
</dbReference>
<dbReference type="SUPFAM" id="SSF52833">
    <property type="entry name" value="Thioredoxin-like"/>
    <property type="match status" value="1"/>
</dbReference>
<reference evidence="2 3" key="1">
    <citation type="submission" date="2018-11" db="EMBL/GenBank/DDBJ databases">
        <title>Rufibacter latericius sp. nov., isolated from water in Baiyang Lake.</title>
        <authorList>
            <person name="Yang Y."/>
        </authorList>
    </citation>
    <scope>NUCLEOTIDE SEQUENCE [LARGE SCALE GENOMIC DNA]</scope>
    <source>
        <strain evidence="2 3">MCC P1</strain>
    </source>
</reference>
<feature type="domain" description="KaiB" evidence="1">
    <location>
        <begin position="7"/>
        <end position="88"/>
    </location>
</feature>
<keyword evidence="3" id="KW-1185">Reference proteome</keyword>
<dbReference type="InterPro" id="IPR011649">
    <property type="entry name" value="KaiB_domain"/>
</dbReference>